<evidence type="ECO:0000256" key="8">
    <source>
        <dbReference type="ARBA" id="ARBA00022723"/>
    </source>
</evidence>
<sequence>MKPTDQNSGFDDHVWGQLQNMAHQPPQRGRGGRGNWGRRGQGRNHRGYHSSQMNQSSFINHQTSSQLPPAVEDFPPLGSNSAAPLRSDIPFSETQPPQLQTHPSTNARRGTAREYQDLARGNSRGRGGRYGYHTNMPPTVPSTMIQYSGYGQPHPRQPNLYHPHSDLFYGTAEQQRHMRHVLMKQSDYLRIVAHNAHKQHRLTPEEYGVKEKFRCDLEMVAKDSLGAKYPELDAGQIRLKCYGSLANGFALANCDMDLLLALPSREDNGKDVATLKAPADVDACEDSEDEECLFNVEVRRVLEKAFLDRAYGARLLTNTRVPILRVCERPSPELLHNLREYRATWEKSSFQPEPESSLAEANEAGEASQDQIPQKDVPAEKMNQTVLPDTVKTSEVEESALADVNSIGEALRDLKVEDASSQKPAKRTNPNLEFVGDCGIQCDVNFTNFVAVHNSHLLWTYQSLDSRVGDVGTFVKIWAKARDINTPYRGTLSSYGYILMVLHYLMNVASPPVIPNLQYLAKTEDSWYPDRKIELFDGFDIRFLSKPGDLKHLQEANTNKNKESSSQLLRGFFRYYATREGFFWTRDVISIRQPGGILPKAQKGWTEAKWVEGKNKSVRLRYLLAIEDPFEIEHNVARTVGHNGLVSIRDEFRRAWNLLERVGAGEQIPSETFLEPVTDRVFTLRKDQEFHRQKQLRQMKQDLDEKEKTLLEQKDKDDLASHTDGMLGISVPGTAQSPPSPEGQRRSSSTKLTSTLSSQAQLKRRQPWRRRFPTLDSDSESDADDWPSARKVKPAVSARSESENSQKTEDKEMPTKSGYVPVPIGDVLLANGRDAWGNLVAWDIDTQDGRWLHWRDNKIKDGTFRGFSRPSLQELDVQCPFDPKRPSPYSEKPYNNHIDKSIAERPPWPLSDPSIFIPITTDNARRASLDLDPCPSVPCNEQDDDPSVQIDPNPKQDQPVGQFIPWDTRTSGGRWLRSRDARIVKGTWRYLRKPSGPHAYFSLDAAFPYSPSMTWKELEERNHLLRSYCAHRPWPLSKRAEFALKTFAEQIKVTYSSQETEPLPLMPVHNQSSQLNTQIRDTSSLETGQSSPESVHLKPGSSDSAPQGNGATVSTHTSRSQDVDKFPSTKRPCDDNGTPDQHALRARRLAFFEKQFAPTETDPDEYTLAEMQRESMHVTGSGQGSTSPQLRNDLAIGIPLYEITIQDKSDIEEVTEAGPSCRNDGYREDHKSSELRVPNTLFPDMDRTQRPRDEDLNIMAIPGKPRFRFDPRQLQDLDIIAKGGNGCARQGAEFNIEDEYEWSGEGMLGHGTSTELPYLSSGTPYEAGKGDEEGLLGELPGEID</sequence>
<evidence type="ECO:0000256" key="1">
    <source>
        <dbReference type="ARBA" id="ARBA00001936"/>
    </source>
</evidence>
<feature type="compositionally biased region" description="Polar residues" evidence="10">
    <location>
        <begin position="49"/>
        <end position="67"/>
    </location>
</feature>
<name>A0A0D2BVM8_9EURO</name>
<dbReference type="SUPFAM" id="SSF81301">
    <property type="entry name" value="Nucleotidyltransferase"/>
    <property type="match status" value="1"/>
</dbReference>
<comment type="cofactor">
    <cofactor evidence="2">
        <name>Mg(2+)</name>
        <dbReference type="ChEBI" id="CHEBI:18420"/>
    </cofactor>
</comment>
<dbReference type="GO" id="GO:0005737">
    <property type="term" value="C:cytoplasm"/>
    <property type="evidence" value="ECO:0007669"/>
    <property type="project" value="UniProtKB-SubCell"/>
</dbReference>
<dbReference type="SUPFAM" id="SSF81631">
    <property type="entry name" value="PAP/OAS1 substrate-binding domain"/>
    <property type="match status" value="1"/>
</dbReference>
<evidence type="ECO:0000256" key="3">
    <source>
        <dbReference type="ARBA" id="ARBA00004496"/>
    </source>
</evidence>
<dbReference type="GO" id="GO:0046872">
    <property type="term" value="F:metal ion binding"/>
    <property type="evidence" value="ECO:0007669"/>
    <property type="project" value="UniProtKB-KW"/>
</dbReference>
<dbReference type="RefSeq" id="XP_016261713.1">
    <property type="nucleotide sequence ID" value="XM_016408233.1"/>
</dbReference>
<evidence type="ECO:0000259" key="12">
    <source>
        <dbReference type="Pfam" id="PF22600"/>
    </source>
</evidence>
<dbReference type="Gene3D" id="1.10.1410.10">
    <property type="match status" value="1"/>
</dbReference>
<keyword evidence="6" id="KW-0963">Cytoplasm</keyword>
<feature type="region of interest" description="Disordered" evidence="10">
    <location>
        <begin position="935"/>
        <end position="961"/>
    </location>
</feature>
<organism evidence="13 14">
    <name type="scientific">Exophiala oligosperma</name>
    <dbReference type="NCBI Taxonomy" id="215243"/>
    <lineage>
        <taxon>Eukaryota</taxon>
        <taxon>Fungi</taxon>
        <taxon>Dikarya</taxon>
        <taxon>Ascomycota</taxon>
        <taxon>Pezizomycotina</taxon>
        <taxon>Eurotiomycetes</taxon>
        <taxon>Chaetothyriomycetidae</taxon>
        <taxon>Chaetothyriales</taxon>
        <taxon>Herpotrichiellaceae</taxon>
        <taxon>Exophiala</taxon>
    </lineage>
</organism>
<evidence type="ECO:0000256" key="4">
    <source>
        <dbReference type="ARBA" id="ARBA00008593"/>
    </source>
</evidence>
<feature type="region of interest" description="Disordered" evidence="10">
    <location>
        <begin position="1305"/>
        <end position="1344"/>
    </location>
</feature>
<keyword evidence="9" id="KW-0460">Magnesium</keyword>
<feature type="compositionally biased region" description="Basic and acidic residues" evidence="10">
    <location>
        <begin position="800"/>
        <end position="814"/>
    </location>
</feature>
<comment type="cofactor">
    <cofactor evidence="1">
        <name>Mn(2+)</name>
        <dbReference type="ChEBI" id="CHEBI:29035"/>
    </cofactor>
</comment>
<feature type="compositionally biased region" description="Low complexity" evidence="10">
    <location>
        <begin position="746"/>
        <end position="761"/>
    </location>
</feature>
<evidence type="ECO:0000256" key="7">
    <source>
        <dbReference type="ARBA" id="ARBA00022679"/>
    </source>
</evidence>
<reference evidence="13 14" key="1">
    <citation type="submission" date="2015-01" db="EMBL/GenBank/DDBJ databases">
        <title>The Genome Sequence of Exophiala oligosperma CBS72588.</title>
        <authorList>
            <consortium name="The Broad Institute Genomics Platform"/>
            <person name="Cuomo C."/>
            <person name="de Hoog S."/>
            <person name="Gorbushina A."/>
            <person name="Stielow B."/>
            <person name="Teixiera M."/>
            <person name="Abouelleil A."/>
            <person name="Chapman S.B."/>
            <person name="Priest M."/>
            <person name="Young S.K."/>
            <person name="Wortman J."/>
            <person name="Nusbaum C."/>
            <person name="Birren B."/>
        </authorList>
    </citation>
    <scope>NUCLEOTIDE SEQUENCE [LARGE SCALE GENOMIC DNA]</scope>
    <source>
        <strain evidence="13 14">CBS 72588</strain>
    </source>
</reference>
<evidence type="ECO:0000256" key="10">
    <source>
        <dbReference type="SAM" id="MobiDB-lite"/>
    </source>
</evidence>
<dbReference type="EC" id="2.7.7.19" evidence="5"/>
<feature type="region of interest" description="Disordered" evidence="10">
    <location>
        <begin position="712"/>
        <end position="818"/>
    </location>
</feature>
<evidence type="ECO:0000313" key="13">
    <source>
        <dbReference type="EMBL" id="KIW41497.1"/>
    </source>
</evidence>
<dbReference type="GO" id="GO:0050265">
    <property type="term" value="F:RNA uridylyltransferase activity"/>
    <property type="evidence" value="ECO:0007669"/>
    <property type="project" value="TreeGrafter"/>
</dbReference>
<dbReference type="GeneID" id="27359122"/>
<feature type="compositionally biased region" description="Basic residues" evidence="10">
    <location>
        <begin position="762"/>
        <end position="772"/>
    </location>
</feature>
<feature type="compositionally biased region" description="Polar residues" evidence="10">
    <location>
        <begin position="1069"/>
        <end position="1093"/>
    </location>
</feature>
<accession>A0A0D2BVM8</accession>
<feature type="compositionally biased region" description="Basic and acidic residues" evidence="10">
    <location>
        <begin position="1119"/>
        <end position="1134"/>
    </location>
</feature>
<dbReference type="Pfam" id="PF03828">
    <property type="entry name" value="PAP_assoc"/>
    <property type="match status" value="1"/>
</dbReference>
<evidence type="ECO:0000259" key="11">
    <source>
        <dbReference type="Pfam" id="PF03828"/>
    </source>
</evidence>
<feature type="domain" description="PAP-associated" evidence="11">
    <location>
        <begin position="567"/>
        <end position="634"/>
    </location>
</feature>
<feature type="region of interest" description="Disordered" evidence="10">
    <location>
        <begin position="1"/>
        <end position="132"/>
    </location>
</feature>
<feature type="domain" description="Poly(A) RNA polymerase mitochondrial-like central palm" evidence="12">
    <location>
        <begin position="195"/>
        <end position="329"/>
    </location>
</feature>
<feature type="compositionally biased region" description="Polar residues" evidence="10">
    <location>
        <begin position="382"/>
        <end position="392"/>
    </location>
</feature>
<feature type="compositionally biased region" description="Polar residues" evidence="10">
    <location>
        <begin position="1311"/>
        <end position="1323"/>
    </location>
</feature>
<dbReference type="STRING" id="215243.A0A0D2BVM8"/>
<feature type="region of interest" description="Disordered" evidence="10">
    <location>
        <begin position="345"/>
        <end position="392"/>
    </location>
</feature>
<feature type="compositionally biased region" description="Basic and acidic residues" evidence="10">
    <location>
        <begin position="712"/>
        <end position="721"/>
    </location>
</feature>
<dbReference type="VEuPathDB" id="FungiDB:PV06_07048"/>
<keyword evidence="7" id="KW-0808">Transferase</keyword>
<dbReference type="Gene3D" id="3.30.460.10">
    <property type="entry name" value="Beta Polymerase, domain 2"/>
    <property type="match status" value="1"/>
</dbReference>
<dbReference type="InterPro" id="IPR054708">
    <property type="entry name" value="MTPAP-like_central"/>
</dbReference>
<keyword evidence="8" id="KW-0479">Metal-binding</keyword>
<dbReference type="Pfam" id="PF22600">
    <property type="entry name" value="MTPAP-like_central"/>
    <property type="match status" value="1"/>
</dbReference>
<dbReference type="HOGENOM" id="CLU_006595_0_0_1"/>
<protein>
    <recommendedName>
        <fullName evidence="5">polynucleotide adenylyltransferase</fullName>
        <ecNumber evidence="5">2.7.7.19</ecNumber>
    </recommendedName>
</protein>
<comment type="subcellular location">
    <subcellularLocation>
        <location evidence="3">Cytoplasm</location>
    </subcellularLocation>
</comment>
<dbReference type="Proteomes" id="UP000053342">
    <property type="component" value="Unassembled WGS sequence"/>
</dbReference>
<proteinExistence type="inferred from homology"/>
<comment type="similarity">
    <text evidence="4">Belongs to the DNA polymerase type-B-like family.</text>
</comment>
<dbReference type="PANTHER" id="PTHR12271">
    <property type="entry name" value="POLY A POLYMERASE CID PAP -RELATED"/>
    <property type="match status" value="1"/>
</dbReference>
<evidence type="ECO:0000313" key="14">
    <source>
        <dbReference type="Proteomes" id="UP000053342"/>
    </source>
</evidence>
<gene>
    <name evidence="13" type="ORF">PV06_07048</name>
</gene>
<feature type="compositionally biased region" description="Polar residues" evidence="10">
    <location>
        <begin position="92"/>
        <end position="108"/>
    </location>
</feature>
<evidence type="ECO:0000256" key="2">
    <source>
        <dbReference type="ARBA" id="ARBA00001946"/>
    </source>
</evidence>
<feature type="compositionally biased region" description="Polar residues" evidence="10">
    <location>
        <begin position="1101"/>
        <end position="1118"/>
    </location>
</feature>
<evidence type="ECO:0000256" key="9">
    <source>
        <dbReference type="ARBA" id="ARBA00022842"/>
    </source>
</evidence>
<dbReference type="GO" id="GO:0010605">
    <property type="term" value="P:negative regulation of macromolecule metabolic process"/>
    <property type="evidence" value="ECO:0007669"/>
    <property type="project" value="UniProtKB-ARBA"/>
</dbReference>
<dbReference type="EMBL" id="KN847337">
    <property type="protein sequence ID" value="KIW41497.1"/>
    <property type="molecule type" value="Genomic_DNA"/>
</dbReference>
<feature type="region of interest" description="Disordered" evidence="10">
    <location>
        <begin position="1062"/>
        <end position="1140"/>
    </location>
</feature>
<dbReference type="GO" id="GO:1990817">
    <property type="term" value="F:poly(A) RNA polymerase activity"/>
    <property type="evidence" value="ECO:0007669"/>
    <property type="project" value="UniProtKB-EC"/>
</dbReference>
<dbReference type="InterPro" id="IPR043519">
    <property type="entry name" value="NT_sf"/>
</dbReference>
<dbReference type="InterPro" id="IPR002058">
    <property type="entry name" value="PAP_assoc"/>
</dbReference>
<keyword evidence="14" id="KW-1185">Reference proteome</keyword>
<dbReference type="PANTHER" id="PTHR12271:SF40">
    <property type="entry name" value="POLY(A) RNA POLYMERASE GLD2"/>
    <property type="match status" value="1"/>
</dbReference>
<dbReference type="GO" id="GO:0031123">
    <property type="term" value="P:RNA 3'-end processing"/>
    <property type="evidence" value="ECO:0007669"/>
    <property type="project" value="TreeGrafter"/>
</dbReference>
<evidence type="ECO:0000256" key="6">
    <source>
        <dbReference type="ARBA" id="ARBA00022490"/>
    </source>
</evidence>
<evidence type="ECO:0000256" key="5">
    <source>
        <dbReference type="ARBA" id="ARBA00012388"/>
    </source>
</evidence>
<dbReference type="OrthoDB" id="407432at2759"/>